<proteinExistence type="predicted"/>
<keyword evidence="3" id="KW-1185">Reference proteome</keyword>
<gene>
    <name evidence="2" type="ORF">DP107_06195</name>
</gene>
<dbReference type="AlphaFoldDB" id="A0A554NB16"/>
<feature type="compositionally biased region" description="Low complexity" evidence="1">
    <location>
        <begin position="65"/>
        <end position="77"/>
    </location>
</feature>
<name>A0A554NB16_9EURY</name>
<evidence type="ECO:0000313" key="2">
    <source>
        <dbReference type="EMBL" id="TSD14573.1"/>
    </source>
</evidence>
<sequence length="77" mass="7486">MDGLVVTVEAMVAVVAHAAGHDGGGLNSGVAGARRTARTVHGRDGGRALAIRSPPRSAPWSGSSLTAALAAATTPAT</sequence>
<comment type="caution">
    <text evidence="2">The sequence shown here is derived from an EMBL/GenBank/DDBJ whole genome shotgun (WGS) entry which is preliminary data.</text>
</comment>
<protein>
    <submittedName>
        <fullName evidence="2">Uncharacterized protein</fullName>
    </submittedName>
</protein>
<accession>A0A554NB16</accession>
<feature type="region of interest" description="Disordered" evidence="1">
    <location>
        <begin position="24"/>
        <end position="77"/>
    </location>
</feature>
<dbReference type="EMBL" id="QMDX01000003">
    <property type="protein sequence ID" value="TSD14573.1"/>
    <property type="molecule type" value="Genomic_DNA"/>
</dbReference>
<evidence type="ECO:0000256" key="1">
    <source>
        <dbReference type="SAM" id="MobiDB-lite"/>
    </source>
</evidence>
<reference evidence="2 3" key="1">
    <citation type="submission" date="2018-06" db="EMBL/GenBank/DDBJ databases">
        <title>Natronomonas sp. F16-60 a new haloarchaeon isolated from a solar saltern of Isla Cristina, Huelva, Spain.</title>
        <authorList>
            <person name="Duran-Viseras A."/>
            <person name="Sanchez-Porro C."/>
            <person name="Ventosa A."/>
        </authorList>
    </citation>
    <scope>NUCLEOTIDE SEQUENCE [LARGE SCALE GENOMIC DNA]</scope>
    <source>
        <strain evidence="2 3">F16-60</strain>
    </source>
</reference>
<dbReference type="InParanoid" id="A0A554NB16"/>
<dbReference type="Proteomes" id="UP000319894">
    <property type="component" value="Unassembled WGS sequence"/>
</dbReference>
<evidence type="ECO:0000313" key="3">
    <source>
        <dbReference type="Proteomes" id="UP000319894"/>
    </source>
</evidence>
<organism evidence="2 3">
    <name type="scientific">Haloglomus irregulare</name>
    <dbReference type="NCBI Taxonomy" id="2234134"/>
    <lineage>
        <taxon>Archaea</taxon>
        <taxon>Methanobacteriati</taxon>
        <taxon>Methanobacteriota</taxon>
        <taxon>Stenosarchaea group</taxon>
        <taxon>Halobacteria</taxon>
        <taxon>Halobacteriales</taxon>
        <taxon>Natronomonadaceae</taxon>
        <taxon>Haloglomus</taxon>
    </lineage>
</organism>